<name>A0A238JMX5_9RHOB</name>
<organism evidence="2 3">
    <name type="scientific">Actibacterium lipolyticum</name>
    <dbReference type="NCBI Taxonomy" id="1524263"/>
    <lineage>
        <taxon>Bacteria</taxon>
        <taxon>Pseudomonadati</taxon>
        <taxon>Pseudomonadota</taxon>
        <taxon>Alphaproteobacteria</taxon>
        <taxon>Rhodobacterales</taxon>
        <taxon>Roseobacteraceae</taxon>
        <taxon>Actibacterium</taxon>
    </lineage>
</organism>
<evidence type="ECO:0000313" key="3">
    <source>
        <dbReference type="Proteomes" id="UP000202922"/>
    </source>
</evidence>
<feature type="compositionally biased region" description="Acidic residues" evidence="1">
    <location>
        <begin position="63"/>
        <end position="112"/>
    </location>
</feature>
<dbReference type="Pfam" id="PF09538">
    <property type="entry name" value="FYDLN_acid"/>
    <property type="match status" value="1"/>
</dbReference>
<dbReference type="EMBL" id="FXYE01000001">
    <property type="protein sequence ID" value="SMX31116.1"/>
    <property type="molecule type" value="Genomic_DNA"/>
</dbReference>
<dbReference type="RefSeq" id="WP_093965557.1">
    <property type="nucleotide sequence ID" value="NZ_FXYE01000001.1"/>
</dbReference>
<reference evidence="3" key="1">
    <citation type="submission" date="2017-05" db="EMBL/GenBank/DDBJ databases">
        <authorList>
            <person name="Rodrigo-Torres L."/>
            <person name="Arahal R. D."/>
            <person name="Lucena T."/>
        </authorList>
    </citation>
    <scope>NUCLEOTIDE SEQUENCE [LARGE SCALE GENOMIC DNA]</scope>
    <source>
        <strain evidence="3">CECT 8621</strain>
    </source>
</reference>
<dbReference type="AlphaFoldDB" id="A0A238JMX5"/>
<sequence>MPKEEWGVKRICPSCQTRFYDLQRDPMTCPSCEHSVSLESLNSGKGRTLVAHKSDAKNKSAVEEEVETTDDVVLDDDDDTDVDLGDDVLEDDEDDDVSLDEIADVASDDDDN</sequence>
<feature type="compositionally biased region" description="Basic and acidic residues" evidence="1">
    <location>
        <begin position="52"/>
        <end position="62"/>
    </location>
</feature>
<proteinExistence type="predicted"/>
<accession>A0A238JMX5</accession>
<keyword evidence="3" id="KW-1185">Reference proteome</keyword>
<gene>
    <name evidence="2" type="ORF">COL8621_00286</name>
</gene>
<dbReference type="Proteomes" id="UP000202922">
    <property type="component" value="Unassembled WGS sequence"/>
</dbReference>
<protein>
    <recommendedName>
        <fullName evidence="4">TIGR02300 family protein</fullName>
    </recommendedName>
</protein>
<dbReference type="NCBIfam" id="TIGR02300">
    <property type="entry name" value="FYDLN_acid"/>
    <property type="match status" value="1"/>
</dbReference>
<feature type="region of interest" description="Disordered" evidence="1">
    <location>
        <begin position="52"/>
        <end position="112"/>
    </location>
</feature>
<dbReference type="InterPro" id="IPR012644">
    <property type="entry name" value="CHP02300_FYDLN_acid"/>
</dbReference>
<evidence type="ECO:0000256" key="1">
    <source>
        <dbReference type="SAM" id="MobiDB-lite"/>
    </source>
</evidence>
<dbReference type="OrthoDB" id="9815689at2"/>
<evidence type="ECO:0008006" key="4">
    <source>
        <dbReference type="Google" id="ProtNLM"/>
    </source>
</evidence>
<evidence type="ECO:0000313" key="2">
    <source>
        <dbReference type="EMBL" id="SMX31116.1"/>
    </source>
</evidence>